<dbReference type="Proteomes" id="UP000321258">
    <property type="component" value="Unassembled WGS sequence"/>
</dbReference>
<evidence type="ECO:0000313" key="2">
    <source>
        <dbReference type="EMBL" id="GEO99566.1"/>
    </source>
</evidence>
<dbReference type="AlphaFoldDB" id="A0A512IPD4"/>
<name>A0A512IPD4_9HYPH</name>
<sequence>MPDPLDLVLATLFTAGCMLIHAFRRQAHDVSIVLVLLLIGLVNFGGALALSRIGLAIDPVLAAELVSYRPRHE</sequence>
<dbReference type="RefSeq" id="WP_147078456.1">
    <property type="nucleotide sequence ID" value="NZ_BJZT01000019.1"/>
</dbReference>
<dbReference type="OrthoDB" id="7998760at2"/>
<evidence type="ECO:0000313" key="3">
    <source>
        <dbReference type="Proteomes" id="UP000321258"/>
    </source>
</evidence>
<evidence type="ECO:0000256" key="1">
    <source>
        <dbReference type="SAM" id="Phobius"/>
    </source>
</evidence>
<accession>A0A512IPD4</accession>
<gene>
    <name evidence="2" type="ORF">MHA02_19540</name>
</gene>
<dbReference type="EMBL" id="BJZT01000019">
    <property type="protein sequence ID" value="GEO99566.1"/>
    <property type="molecule type" value="Genomic_DNA"/>
</dbReference>
<comment type="caution">
    <text evidence="2">The sequence shown here is derived from an EMBL/GenBank/DDBJ whole genome shotgun (WGS) entry which is preliminary data.</text>
</comment>
<feature type="transmembrane region" description="Helical" evidence="1">
    <location>
        <begin position="7"/>
        <end position="24"/>
    </location>
</feature>
<keyword evidence="1" id="KW-0472">Membrane</keyword>
<protein>
    <submittedName>
        <fullName evidence="2">Uncharacterized protein</fullName>
    </submittedName>
</protein>
<organism evidence="2 3">
    <name type="scientific">Methylobacterium haplocladii</name>
    <dbReference type="NCBI Taxonomy" id="1176176"/>
    <lineage>
        <taxon>Bacteria</taxon>
        <taxon>Pseudomonadati</taxon>
        <taxon>Pseudomonadota</taxon>
        <taxon>Alphaproteobacteria</taxon>
        <taxon>Hyphomicrobiales</taxon>
        <taxon>Methylobacteriaceae</taxon>
        <taxon>Methylobacterium</taxon>
    </lineage>
</organism>
<keyword evidence="3" id="KW-1185">Reference proteome</keyword>
<reference evidence="2 3" key="1">
    <citation type="submission" date="2019-07" db="EMBL/GenBank/DDBJ databases">
        <title>Whole genome shotgun sequence of Methylobacterium haplocladii NBRC 107714.</title>
        <authorList>
            <person name="Hosoyama A."/>
            <person name="Uohara A."/>
            <person name="Ohji S."/>
            <person name="Ichikawa N."/>
        </authorList>
    </citation>
    <scope>NUCLEOTIDE SEQUENCE [LARGE SCALE GENOMIC DNA]</scope>
    <source>
        <strain evidence="2 3">NBRC 107714</strain>
    </source>
</reference>
<keyword evidence="1" id="KW-0812">Transmembrane</keyword>
<keyword evidence="1" id="KW-1133">Transmembrane helix</keyword>
<proteinExistence type="predicted"/>
<feature type="transmembrane region" description="Helical" evidence="1">
    <location>
        <begin position="30"/>
        <end position="50"/>
    </location>
</feature>